<name>A0A3L7AJ54_9HYPH</name>
<dbReference type="OrthoDB" id="8455955at2"/>
<dbReference type="AlphaFoldDB" id="A0A3L7AJ54"/>
<evidence type="ECO:0000313" key="3">
    <source>
        <dbReference type="Proteomes" id="UP000269692"/>
    </source>
</evidence>
<dbReference type="EMBL" id="RCTF01000004">
    <property type="protein sequence ID" value="RLP80074.1"/>
    <property type="molecule type" value="Genomic_DNA"/>
</dbReference>
<keyword evidence="1" id="KW-0732">Signal</keyword>
<dbReference type="Proteomes" id="UP000269692">
    <property type="component" value="Unassembled WGS sequence"/>
</dbReference>
<organism evidence="2 3">
    <name type="scientific">Xanthobacter tagetidis</name>
    <dbReference type="NCBI Taxonomy" id="60216"/>
    <lineage>
        <taxon>Bacteria</taxon>
        <taxon>Pseudomonadati</taxon>
        <taxon>Pseudomonadota</taxon>
        <taxon>Alphaproteobacteria</taxon>
        <taxon>Hyphomicrobiales</taxon>
        <taxon>Xanthobacteraceae</taxon>
        <taxon>Xanthobacter</taxon>
    </lineage>
</organism>
<protein>
    <submittedName>
        <fullName evidence="2">Uncharacterized protein</fullName>
    </submittedName>
</protein>
<accession>A0A3L7AJ54</accession>
<dbReference type="RefSeq" id="WP_121622578.1">
    <property type="nucleotide sequence ID" value="NZ_JACIIW010000002.1"/>
</dbReference>
<evidence type="ECO:0000256" key="1">
    <source>
        <dbReference type="SAM" id="SignalP"/>
    </source>
</evidence>
<feature type="chain" id="PRO_5018317801" evidence="1">
    <location>
        <begin position="21"/>
        <end position="113"/>
    </location>
</feature>
<sequence>MRQKLRFASAIPTLAMAAFAGGAAADPAGLILTTDKVRSDGGGAFISVAVKNNSTQVIDQIVVTCTFKNGGKAVGTSSTTLFSTVPGVTGQDQVRLFGANATAADCAITSPKS</sequence>
<reference evidence="2 3" key="1">
    <citation type="submission" date="2018-10" db="EMBL/GenBank/DDBJ databases">
        <title>Xanthobacter tagetidis genome sequencing and assembly.</title>
        <authorList>
            <person name="Maclea K.S."/>
            <person name="Goen A.E."/>
            <person name="Fatima S.A."/>
        </authorList>
    </citation>
    <scope>NUCLEOTIDE SEQUENCE [LARGE SCALE GENOMIC DNA]</scope>
    <source>
        <strain evidence="2 3">ATCC 700314</strain>
    </source>
</reference>
<gene>
    <name evidence="2" type="ORF">D9R14_06890</name>
</gene>
<keyword evidence="3" id="KW-1185">Reference proteome</keyword>
<feature type="signal peptide" evidence="1">
    <location>
        <begin position="1"/>
        <end position="20"/>
    </location>
</feature>
<evidence type="ECO:0000313" key="2">
    <source>
        <dbReference type="EMBL" id="RLP80074.1"/>
    </source>
</evidence>
<proteinExistence type="predicted"/>
<comment type="caution">
    <text evidence="2">The sequence shown here is derived from an EMBL/GenBank/DDBJ whole genome shotgun (WGS) entry which is preliminary data.</text>
</comment>